<sequence>MKQSIFAIATLLSLIQASPTPQELAKRDNLSLFVPIFAGYDKTTGSANSQGTRDIPQPYDEANSREACATKCKNTANCACFNIYVETIGSTATAKCALYKAPSGIEQATNPGGQSRVAGGPLTEKSKSALYCLSSAVSANYDIAGYTYTCYPNAYTAGPVLDYSSESVTLAGCAAWCDYHNAEGTSCPFFNFYKTYKDGAFQYATCRISQVARTAADATNVGPTDDTGTYLYTESCGYTRTV</sequence>
<keyword evidence="3" id="KW-1185">Reference proteome</keyword>
<dbReference type="AlphaFoldDB" id="A0AAD6NHH4"/>
<name>A0AAD6NHH4_DREDA</name>
<feature type="chain" id="PRO_5042068806" description="Apple domain-containing protein" evidence="1">
    <location>
        <begin position="18"/>
        <end position="242"/>
    </location>
</feature>
<feature type="signal peptide" evidence="1">
    <location>
        <begin position="1"/>
        <end position="17"/>
    </location>
</feature>
<gene>
    <name evidence="2" type="ORF">Dda_6392</name>
</gene>
<dbReference type="EMBL" id="JAQGDS010000008">
    <property type="protein sequence ID" value="KAJ6258352.1"/>
    <property type="molecule type" value="Genomic_DNA"/>
</dbReference>
<evidence type="ECO:0000256" key="1">
    <source>
        <dbReference type="SAM" id="SignalP"/>
    </source>
</evidence>
<proteinExistence type="predicted"/>
<protein>
    <recommendedName>
        <fullName evidence="4">Apple domain-containing protein</fullName>
    </recommendedName>
</protein>
<evidence type="ECO:0000313" key="2">
    <source>
        <dbReference type="EMBL" id="KAJ6258352.1"/>
    </source>
</evidence>
<organism evidence="2 3">
    <name type="scientific">Drechslerella dactyloides</name>
    <name type="common">Nematode-trapping fungus</name>
    <name type="synonym">Arthrobotrys dactyloides</name>
    <dbReference type="NCBI Taxonomy" id="74499"/>
    <lineage>
        <taxon>Eukaryota</taxon>
        <taxon>Fungi</taxon>
        <taxon>Dikarya</taxon>
        <taxon>Ascomycota</taxon>
        <taxon>Pezizomycotina</taxon>
        <taxon>Orbiliomycetes</taxon>
        <taxon>Orbiliales</taxon>
        <taxon>Orbiliaceae</taxon>
        <taxon>Drechslerella</taxon>
    </lineage>
</organism>
<evidence type="ECO:0008006" key="4">
    <source>
        <dbReference type="Google" id="ProtNLM"/>
    </source>
</evidence>
<accession>A0AAD6NHH4</accession>
<evidence type="ECO:0000313" key="3">
    <source>
        <dbReference type="Proteomes" id="UP001221413"/>
    </source>
</evidence>
<reference evidence="2" key="1">
    <citation type="submission" date="2023-01" db="EMBL/GenBank/DDBJ databases">
        <title>The chitinases involved in constricting ring structure development in the nematode-trapping fungus Drechslerella dactyloides.</title>
        <authorList>
            <person name="Wang R."/>
            <person name="Zhang L."/>
            <person name="Tang P."/>
            <person name="Li S."/>
            <person name="Liang L."/>
        </authorList>
    </citation>
    <scope>NUCLEOTIDE SEQUENCE</scope>
    <source>
        <strain evidence="2">YMF1.00031</strain>
    </source>
</reference>
<keyword evidence="1" id="KW-0732">Signal</keyword>
<dbReference type="Proteomes" id="UP001221413">
    <property type="component" value="Unassembled WGS sequence"/>
</dbReference>
<comment type="caution">
    <text evidence="2">The sequence shown here is derived from an EMBL/GenBank/DDBJ whole genome shotgun (WGS) entry which is preliminary data.</text>
</comment>